<keyword evidence="2" id="KW-1185">Reference proteome</keyword>
<dbReference type="InterPro" id="IPR052090">
    <property type="entry name" value="Cytolytic_pore-forming_toxin"/>
</dbReference>
<evidence type="ECO:0000313" key="2">
    <source>
        <dbReference type="Proteomes" id="UP000189705"/>
    </source>
</evidence>
<dbReference type="Gene3D" id="3.40.50.300">
    <property type="entry name" value="P-loop containing nucleotide triphosphate hydrolases"/>
    <property type="match status" value="1"/>
</dbReference>
<dbReference type="PANTHER" id="PTHR31594:SF16">
    <property type="entry name" value="SI:CH211-281L24.3"/>
    <property type="match status" value="1"/>
</dbReference>
<dbReference type="CDD" id="cd00063">
    <property type="entry name" value="FN3"/>
    <property type="match status" value="2"/>
</dbReference>
<accession>A0A3Q0FTJ4</accession>
<dbReference type="AlphaFoldDB" id="A0A3Q0FTJ4"/>
<feature type="domain" description="Fibronectin type-III" evidence="1">
    <location>
        <begin position="625"/>
        <end position="725"/>
    </location>
</feature>
<evidence type="ECO:0000313" key="3">
    <source>
        <dbReference type="RefSeq" id="XP_025050592.1"/>
    </source>
</evidence>
<dbReference type="GeneID" id="106723204"/>
<dbReference type="InParanoid" id="A0A3Q0FTJ4"/>
<dbReference type="KEGG" id="asn:106723204"/>
<organism evidence="2 3">
    <name type="scientific">Alligator sinensis</name>
    <name type="common">Chinese alligator</name>
    <dbReference type="NCBI Taxonomy" id="38654"/>
    <lineage>
        <taxon>Eukaryota</taxon>
        <taxon>Metazoa</taxon>
        <taxon>Chordata</taxon>
        <taxon>Craniata</taxon>
        <taxon>Vertebrata</taxon>
        <taxon>Euteleostomi</taxon>
        <taxon>Archelosauria</taxon>
        <taxon>Archosauria</taxon>
        <taxon>Crocodylia</taxon>
        <taxon>Alligatoridae</taxon>
        <taxon>Alligatorinae</taxon>
        <taxon>Alligator</taxon>
    </lineage>
</organism>
<dbReference type="InterPro" id="IPR040581">
    <property type="entry name" value="Thioredoxin_11"/>
</dbReference>
<dbReference type="Pfam" id="PF00041">
    <property type="entry name" value="fn3"/>
    <property type="match status" value="2"/>
</dbReference>
<dbReference type="InterPro" id="IPR048997">
    <property type="entry name" value="Stonustoxin-like_helical"/>
</dbReference>
<dbReference type="SUPFAM" id="SSF52540">
    <property type="entry name" value="P-loop containing nucleoside triphosphate hydrolases"/>
    <property type="match status" value="1"/>
</dbReference>
<gene>
    <name evidence="3" type="primary">LOC106723204</name>
</gene>
<sequence>MGVTDEAVVEMPALGRPFQVGMLYDCRRDLLVPGVTLWRPEELKKDLNVRPQPKTDFEIIASDTIEDKASALGVSAELKASFIGGLVEVGGSAKYFKDTKKSKQQARTTLQYSTTTRYEQLSMSHLGPENVSYRTVFDQGTATHVVTAVLYGAQAFFVFDKQVSSSEDIQEIQGELQVMIKKIPLVSIEGKGSLKMDDKEKARADQFSCKFHGDFALESNPVTYEDAMKIYATLPKLLGENGEKAVPVRVWLYPLTKLDSKAAQLVREISLQLIFDAQEALEQLAEVDMRCNDLVSNRIATTFPEIKTKLQQFKTMCKQHRQIFQKELAGILPSIRAGGKEEQALADILVGMQQSPFNTQQLNAFLDMKEQEMIYVNSFLMDRSDIKLTPSQSQLQRVVLDRKLDFVLSFTFTSLWNKEPYLDNLKLWLQNQHMKKPDDAALAGSVSGQATSKLWFQQKDIHTKAWNYSISFLKFATANASGKIGYTVTSAYDEEHPGVTIHLYAKGIEVSPSFEPPVEPLSLLIGEIKHDRMQLTFKPAAFGEAWITGYRVEYKMKTEEEEKGEKKETEEKWVGVETESKQEMFTLTGLRPNTEYMFRYASVSAPGVSLTSEMKGTVKTRPVSAPGMPVPIAVGVTTIALTWESPDIIGKGSIIKEYRVEYKEAGDGGPKGKDEWLVRRTGRAQFCHVDGLSPQTPYRFQVTAVCMDGAESAPSEETRVSTVMADKSKQFTQELVKKSTLVEEGHPSLYALPLEKAKAAPDALYRRYSLGKANPQVPSKAVVIVGIPGLGKGTLINAMVNYALGVQWEDTFRFKLTQEAAEEPRSESPALVSDVYEIHYNETFKIPFSLMLVDIPEIEDENRFQMAKHIQAVLAALGLTGGNSALIYLVGASQPEATVAQSYVLARISHSFPEEYKLLLLVGADGQTTPFVEDFIKANFPLTYFKCNTSALLAKNANNEKNVHIFNEKSWGVYTHSMETLFSDFQFFKT</sequence>
<dbReference type="Pfam" id="PF24674">
    <property type="entry name" value="MACPF_SNTX"/>
    <property type="match status" value="1"/>
</dbReference>
<dbReference type="Gene3D" id="2.60.40.10">
    <property type="entry name" value="Immunoglobulins"/>
    <property type="match status" value="2"/>
</dbReference>
<feature type="domain" description="Fibronectin type-III" evidence="1">
    <location>
        <begin position="517"/>
        <end position="623"/>
    </location>
</feature>
<dbReference type="InterPro" id="IPR036116">
    <property type="entry name" value="FN3_sf"/>
</dbReference>
<evidence type="ECO:0000259" key="1">
    <source>
        <dbReference type="PROSITE" id="PS50853"/>
    </source>
</evidence>
<name>A0A3Q0FTJ4_ALLSI</name>
<dbReference type="Pfam" id="PF18078">
    <property type="entry name" value="Thioredoxin_11"/>
    <property type="match status" value="1"/>
</dbReference>
<dbReference type="InterPro" id="IPR013783">
    <property type="entry name" value="Ig-like_fold"/>
</dbReference>
<dbReference type="Pfam" id="PF21109">
    <property type="entry name" value="Stonustoxin_helical"/>
    <property type="match status" value="1"/>
</dbReference>
<dbReference type="Proteomes" id="UP000189705">
    <property type="component" value="Unplaced"/>
</dbReference>
<reference evidence="3" key="1">
    <citation type="submission" date="2025-08" db="UniProtKB">
        <authorList>
            <consortium name="RefSeq"/>
        </authorList>
    </citation>
    <scope>IDENTIFICATION</scope>
</reference>
<dbReference type="SMART" id="SM00060">
    <property type="entry name" value="FN3"/>
    <property type="match status" value="2"/>
</dbReference>
<dbReference type="InterPro" id="IPR056072">
    <property type="entry name" value="SNTX_MACPF/CDC-like_dom"/>
</dbReference>
<dbReference type="RefSeq" id="XP_025050592.1">
    <property type="nucleotide sequence ID" value="XM_025194807.1"/>
</dbReference>
<dbReference type="InterPro" id="IPR027417">
    <property type="entry name" value="P-loop_NTPase"/>
</dbReference>
<dbReference type="PROSITE" id="PS50853">
    <property type="entry name" value="FN3"/>
    <property type="match status" value="2"/>
</dbReference>
<dbReference type="PANTHER" id="PTHR31594">
    <property type="entry name" value="AIG1-TYPE G DOMAIN-CONTAINING PROTEIN"/>
    <property type="match status" value="1"/>
</dbReference>
<dbReference type="InterPro" id="IPR003961">
    <property type="entry name" value="FN3_dom"/>
</dbReference>
<proteinExistence type="predicted"/>
<protein>
    <submittedName>
        <fullName evidence="3">Verrucotoxin subunit beta-like</fullName>
    </submittedName>
</protein>
<dbReference type="SUPFAM" id="SSF49265">
    <property type="entry name" value="Fibronectin type III"/>
    <property type="match status" value="1"/>
</dbReference>